<protein>
    <submittedName>
        <fullName evidence="1">Uncharacterized protein</fullName>
    </submittedName>
</protein>
<reference evidence="1" key="1">
    <citation type="journal article" date="2014" name="Front. Microbiol.">
        <title>High frequency of phylogenetically diverse reductive dehalogenase-homologous genes in deep subseafloor sedimentary metagenomes.</title>
        <authorList>
            <person name="Kawai M."/>
            <person name="Futagami T."/>
            <person name="Toyoda A."/>
            <person name="Takaki Y."/>
            <person name="Nishi S."/>
            <person name="Hori S."/>
            <person name="Arai W."/>
            <person name="Tsubouchi T."/>
            <person name="Morono Y."/>
            <person name="Uchiyama I."/>
            <person name="Ito T."/>
            <person name="Fujiyama A."/>
            <person name="Inagaki F."/>
            <person name="Takami H."/>
        </authorList>
    </citation>
    <scope>NUCLEOTIDE SEQUENCE</scope>
    <source>
        <strain evidence="1">Expedition CK06-06</strain>
    </source>
</reference>
<feature type="non-terminal residue" evidence="1">
    <location>
        <position position="76"/>
    </location>
</feature>
<dbReference type="EMBL" id="BARS01023367">
    <property type="protein sequence ID" value="GAG10709.1"/>
    <property type="molecule type" value="Genomic_DNA"/>
</dbReference>
<organism evidence="1">
    <name type="scientific">marine sediment metagenome</name>
    <dbReference type="NCBI Taxonomy" id="412755"/>
    <lineage>
        <taxon>unclassified sequences</taxon>
        <taxon>metagenomes</taxon>
        <taxon>ecological metagenomes</taxon>
    </lineage>
</organism>
<evidence type="ECO:0000313" key="1">
    <source>
        <dbReference type="EMBL" id="GAG10709.1"/>
    </source>
</evidence>
<dbReference type="AlphaFoldDB" id="X0UXY9"/>
<name>X0UXY9_9ZZZZ</name>
<gene>
    <name evidence="1" type="ORF">S01H1_37207</name>
</gene>
<sequence length="76" mass="8223">MRIADFGLALLVSLLMAPLALAQGIDVTASLEITDGWARVGAYVPVTFTVTNRTDKEIAEVFVTTGGPVDERSEWR</sequence>
<proteinExistence type="predicted"/>
<comment type="caution">
    <text evidence="1">The sequence shown here is derived from an EMBL/GenBank/DDBJ whole genome shotgun (WGS) entry which is preliminary data.</text>
</comment>
<accession>X0UXY9</accession>